<feature type="transmembrane region" description="Helical" evidence="14">
    <location>
        <begin position="426"/>
        <end position="445"/>
    </location>
</feature>
<feature type="transmembrane region" description="Helical" evidence="14">
    <location>
        <begin position="236"/>
        <end position="253"/>
    </location>
</feature>
<keyword evidence="3 14" id="KW-0813">Transport</keyword>
<dbReference type="GO" id="GO:0031402">
    <property type="term" value="F:sodium ion binding"/>
    <property type="evidence" value="ECO:0007669"/>
    <property type="project" value="UniProtKB-UniRule"/>
</dbReference>
<keyword evidence="6 14" id="KW-0769">Symport</keyword>
<feature type="transmembrane region" description="Helical" evidence="14">
    <location>
        <begin position="274"/>
        <end position="297"/>
    </location>
</feature>
<evidence type="ECO:0000256" key="13">
    <source>
        <dbReference type="RuleBase" id="RU362091"/>
    </source>
</evidence>
<dbReference type="NCBIfam" id="TIGR00813">
    <property type="entry name" value="sss"/>
    <property type="match status" value="1"/>
</dbReference>
<dbReference type="AlphaFoldDB" id="A0A2S9XAS7"/>
<feature type="transmembrane region" description="Helical" evidence="14">
    <location>
        <begin position="124"/>
        <end position="142"/>
    </location>
</feature>
<comment type="caution">
    <text evidence="15">The sequence shown here is derived from an EMBL/GenBank/DDBJ whole genome shotgun (WGS) entry which is preliminary data.</text>
</comment>
<keyword evidence="4 14" id="KW-1003">Cell membrane</keyword>
<dbReference type="InterPro" id="IPR001734">
    <property type="entry name" value="Na/solute_symporter"/>
</dbReference>
<feature type="transmembrane region" description="Helical" evidence="14">
    <location>
        <begin position="195"/>
        <end position="216"/>
    </location>
</feature>
<feature type="transmembrane region" description="Helical" evidence="14">
    <location>
        <begin position="394"/>
        <end position="414"/>
    </location>
</feature>
<evidence type="ECO:0000256" key="7">
    <source>
        <dbReference type="ARBA" id="ARBA00022989"/>
    </source>
</evidence>
<feature type="transmembrane region" description="Helical" evidence="14">
    <location>
        <begin position="162"/>
        <end position="183"/>
    </location>
</feature>
<proteinExistence type="inferred from homology"/>
<dbReference type="OrthoDB" id="9789704at2"/>
<protein>
    <recommendedName>
        <fullName evidence="14">Sodium/proline symporter</fullName>
    </recommendedName>
    <alternativeName>
        <fullName evidence="14">Proline permease</fullName>
    </alternativeName>
</protein>
<dbReference type="RefSeq" id="WP_106396028.1">
    <property type="nucleotide sequence ID" value="NZ_PVNK01000308.1"/>
</dbReference>
<feature type="transmembrane region" description="Helical" evidence="14">
    <location>
        <begin position="317"/>
        <end position="335"/>
    </location>
</feature>
<dbReference type="PROSITE" id="PS50283">
    <property type="entry name" value="NA_SOLUT_SYMP_3"/>
    <property type="match status" value="1"/>
</dbReference>
<evidence type="ECO:0000256" key="4">
    <source>
        <dbReference type="ARBA" id="ARBA00022475"/>
    </source>
</evidence>
<dbReference type="Gene3D" id="1.20.1730.10">
    <property type="entry name" value="Sodium/glucose cotransporter"/>
    <property type="match status" value="1"/>
</dbReference>
<dbReference type="GO" id="GO:0005886">
    <property type="term" value="C:plasma membrane"/>
    <property type="evidence" value="ECO:0007669"/>
    <property type="project" value="UniProtKB-SubCell"/>
</dbReference>
<keyword evidence="7 14" id="KW-1133">Transmembrane helix</keyword>
<evidence type="ECO:0000256" key="9">
    <source>
        <dbReference type="ARBA" id="ARBA00023065"/>
    </source>
</evidence>
<evidence type="ECO:0000256" key="3">
    <source>
        <dbReference type="ARBA" id="ARBA00022448"/>
    </source>
</evidence>
<comment type="subcellular location">
    <subcellularLocation>
        <location evidence="1 14">Cell membrane</location>
        <topology evidence="1 14">Multi-pass membrane protein</topology>
    </subcellularLocation>
</comment>
<sequence>MSRAQAILCTLVVYKLAMVAIGVLANRLSIDDSDYFLGGRRLGPAVAALSASASSSSVWTLIGVSGYAYGFGLAAIWLLPACIGGFALNWFVLAPALRRVARERGAITVTELLAGPVGSERRRAIVLVASTIILLSLLTYVSAQFQGAGKAFAETFDIRFEWALLIGAGIVIFYTLLGGFWAVSLTDTLQGVMMALAAVILPLVALAEVGVDGLLASVSGPEGVTTWAAATKGLPGAAALGFVLGLLGIGLGYPGQPHVVNRFMALRDDRSVVVGRRIALTWAVVIYTGMIVLGWSVRVLAPELASREDAFVHSTELLLPPVLAGVMVAALLSAIMSTADSQLLVAASTISHDLLGGAGASKRTQRAQLRRSRATVLAISIAAVLVALRVDETIFSSVLFAWTAMGAAFGPLLLVTVSRRRPRAPAVLASMVCGFALSVGAHLWPLTRGGAVERVVPFVIALAIAYLGARRRPASPANRPG</sequence>
<evidence type="ECO:0000256" key="14">
    <source>
        <dbReference type="RuleBase" id="RU366012"/>
    </source>
</evidence>
<dbReference type="InterPro" id="IPR038377">
    <property type="entry name" value="Na/Glc_symporter_sf"/>
</dbReference>
<evidence type="ECO:0000256" key="12">
    <source>
        <dbReference type="ARBA" id="ARBA00033708"/>
    </source>
</evidence>
<keyword evidence="9 14" id="KW-0406">Ion transport</keyword>
<comment type="similarity">
    <text evidence="2 13">Belongs to the sodium:solute symporter (SSF) (TC 2.A.21) family.</text>
</comment>
<feature type="transmembrane region" description="Helical" evidence="14">
    <location>
        <begin position="68"/>
        <end position="94"/>
    </location>
</feature>
<keyword evidence="16" id="KW-1185">Reference proteome</keyword>
<evidence type="ECO:0000256" key="10">
    <source>
        <dbReference type="ARBA" id="ARBA00023136"/>
    </source>
</evidence>
<keyword evidence="10 14" id="KW-0472">Membrane</keyword>
<reference evidence="15 16" key="1">
    <citation type="submission" date="2018-03" db="EMBL/GenBank/DDBJ databases">
        <title>Draft Genome Sequences of the Obligatory Marine Myxobacteria Enhygromyxa salina SWB005.</title>
        <authorList>
            <person name="Poehlein A."/>
            <person name="Moghaddam J.A."/>
            <person name="Harms H."/>
            <person name="Alanjari M."/>
            <person name="Koenig G.M."/>
            <person name="Daniel R."/>
            <person name="Schaeberle T.F."/>
        </authorList>
    </citation>
    <scope>NUCLEOTIDE SEQUENCE [LARGE SCALE GENOMIC DNA]</scope>
    <source>
        <strain evidence="15 16">SWB005</strain>
    </source>
</reference>
<dbReference type="InterPro" id="IPR011851">
    <property type="entry name" value="Na/Pro_symporter"/>
</dbReference>
<evidence type="ECO:0000256" key="11">
    <source>
        <dbReference type="ARBA" id="ARBA00023201"/>
    </source>
</evidence>
<evidence type="ECO:0000256" key="6">
    <source>
        <dbReference type="ARBA" id="ARBA00022847"/>
    </source>
</evidence>
<feature type="transmembrane region" description="Helical" evidence="14">
    <location>
        <begin position="12"/>
        <end position="30"/>
    </location>
</feature>
<dbReference type="InterPro" id="IPR050277">
    <property type="entry name" value="Sodium:Solute_Symporter"/>
</dbReference>
<comment type="function">
    <text evidence="14">Catalyzes the sodium-dependent uptake of extracellular L-proline.</text>
</comment>
<feature type="transmembrane region" description="Helical" evidence="14">
    <location>
        <begin position="372"/>
        <end position="388"/>
    </location>
</feature>
<evidence type="ECO:0000256" key="2">
    <source>
        <dbReference type="ARBA" id="ARBA00006434"/>
    </source>
</evidence>
<dbReference type="CDD" id="cd11475">
    <property type="entry name" value="SLC5sbd_PutP"/>
    <property type="match status" value="1"/>
</dbReference>
<keyword evidence="5 14" id="KW-0812">Transmembrane</keyword>
<evidence type="ECO:0000256" key="5">
    <source>
        <dbReference type="ARBA" id="ARBA00022692"/>
    </source>
</evidence>
<dbReference type="PANTHER" id="PTHR48086">
    <property type="entry name" value="SODIUM/PROLINE SYMPORTER-RELATED"/>
    <property type="match status" value="1"/>
</dbReference>
<evidence type="ECO:0000256" key="1">
    <source>
        <dbReference type="ARBA" id="ARBA00004651"/>
    </source>
</evidence>
<comment type="catalytic activity">
    <reaction evidence="12">
        <text>L-proline(in) + Na(+)(in) = L-proline(out) + Na(+)(out)</text>
        <dbReference type="Rhea" id="RHEA:28967"/>
        <dbReference type="ChEBI" id="CHEBI:29101"/>
        <dbReference type="ChEBI" id="CHEBI:60039"/>
    </reaction>
</comment>
<organism evidence="15 16">
    <name type="scientific">Enhygromyxa salina</name>
    <dbReference type="NCBI Taxonomy" id="215803"/>
    <lineage>
        <taxon>Bacteria</taxon>
        <taxon>Pseudomonadati</taxon>
        <taxon>Myxococcota</taxon>
        <taxon>Polyangia</taxon>
        <taxon>Nannocystales</taxon>
        <taxon>Nannocystaceae</taxon>
        <taxon>Enhygromyxa</taxon>
    </lineage>
</organism>
<keyword evidence="11 14" id="KW-0739">Sodium transport</keyword>
<evidence type="ECO:0000313" key="16">
    <source>
        <dbReference type="Proteomes" id="UP000237968"/>
    </source>
</evidence>
<keyword evidence="14" id="KW-0029">Amino-acid transport</keyword>
<gene>
    <name evidence="15" type="primary">putP_3</name>
    <name evidence="15" type="ORF">ENSA5_69050</name>
</gene>
<evidence type="ECO:0000313" key="15">
    <source>
        <dbReference type="EMBL" id="PRP89964.1"/>
    </source>
</evidence>
<accession>A0A2S9XAS7</accession>
<dbReference type="GO" id="GO:0015824">
    <property type="term" value="P:proline transport"/>
    <property type="evidence" value="ECO:0007669"/>
    <property type="project" value="UniProtKB-UniRule"/>
</dbReference>
<dbReference type="Proteomes" id="UP000237968">
    <property type="component" value="Unassembled WGS sequence"/>
</dbReference>
<evidence type="ECO:0000256" key="8">
    <source>
        <dbReference type="ARBA" id="ARBA00023053"/>
    </source>
</evidence>
<dbReference type="PANTHER" id="PTHR48086:SF3">
    <property type="entry name" value="SODIUM_PROLINE SYMPORTER"/>
    <property type="match status" value="1"/>
</dbReference>
<dbReference type="EMBL" id="PVNK01000308">
    <property type="protein sequence ID" value="PRP89964.1"/>
    <property type="molecule type" value="Genomic_DNA"/>
</dbReference>
<feature type="transmembrane region" description="Helical" evidence="14">
    <location>
        <begin position="451"/>
        <end position="469"/>
    </location>
</feature>
<keyword evidence="8 14" id="KW-0915">Sodium</keyword>
<name>A0A2S9XAS7_9BACT</name>
<dbReference type="Pfam" id="PF00474">
    <property type="entry name" value="SSF"/>
    <property type="match status" value="1"/>
</dbReference>
<dbReference type="GO" id="GO:0005298">
    <property type="term" value="F:proline:sodium symporter activity"/>
    <property type="evidence" value="ECO:0007669"/>
    <property type="project" value="UniProtKB-UniRule"/>
</dbReference>